<dbReference type="PROSITE" id="PS50110">
    <property type="entry name" value="RESPONSE_REGULATORY"/>
    <property type="match status" value="1"/>
</dbReference>
<evidence type="ECO:0000313" key="4">
    <source>
        <dbReference type="Proteomes" id="UP000612680"/>
    </source>
</evidence>
<dbReference type="PANTHER" id="PTHR44520">
    <property type="entry name" value="RESPONSE REGULATOR RCP1-RELATED"/>
    <property type="match status" value="1"/>
</dbReference>
<dbReference type="RefSeq" id="WP_204661218.1">
    <property type="nucleotide sequence ID" value="NZ_CP056775.1"/>
</dbReference>
<evidence type="ECO:0000313" key="3">
    <source>
        <dbReference type="EMBL" id="QRR00300.1"/>
    </source>
</evidence>
<dbReference type="InterPro" id="IPR011006">
    <property type="entry name" value="CheY-like_superfamily"/>
</dbReference>
<dbReference type="Pfam" id="PF00072">
    <property type="entry name" value="Response_reg"/>
    <property type="match status" value="1"/>
</dbReference>
<feature type="domain" description="Response regulatory" evidence="2">
    <location>
        <begin position="5"/>
        <end position="126"/>
    </location>
</feature>
<evidence type="ECO:0000259" key="2">
    <source>
        <dbReference type="PROSITE" id="PS50110"/>
    </source>
</evidence>
<proteinExistence type="predicted"/>
<sequence length="134" mass="15276">MHKYNLAIVENDEDERMFMRQAFEQSGLFNIVGEFNAGDTLLEWLVNAPRQQPDVILSDLNMPGKNGYDILMTVKGDPGLARIPVFVTSTSNLATFREKCLHLGATDYLVKPELFIDYEVYASDLYQRLNTLPQ</sequence>
<reference evidence="3 4" key="1">
    <citation type="submission" date="2020-06" db="EMBL/GenBank/DDBJ databases">
        <title>Dyadobacter sandarakinus sp. nov., isolated from the soil of the Arctic Yellow River Station.</title>
        <authorList>
            <person name="Zhang Y."/>
            <person name="Peng F."/>
        </authorList>
    </citation>
    <scope>NUCLEOTIDE SEQUENCE [LARGE SCALE GENOMIC DNA]</scope>
    <source>
        <strain evidence="3 4">Q3-56</strain>
    </source>
</reference>
<protein>
    <submittedName>
        <fullName evidence="3">Response regulator</fullName>
    </submittedName>
</protein>
<feature type="modified residue" description="4-aspartylphosphate" evidence="1">
    <location>
        <position position="59"/>
    </location>
</feature>
<dbReference type="EMBL" id="CP056775">
    <property type="protein sequence ID" value="QRR00300.1"/>
    <property type="molecule type" value="Genomic_DNA"/>
</dbReference>
<dbReference type="InterPro" id="IPR001789">
    <property type="entry name" value="Sig_transdc_resp-reg_receiver"/>
</dbReference>
<keyword evidence="1" id="KW-0597">Phosphoprotein</keyword>
<dbReference type="Gene3D" id="3.40.50.2300">
    <property type="match status" value="1"/>
</dbReference>
<dbReference type="PANTHER" id="PTHR44520:SF2">
    <property type="entry name" value="RESPONSE REGULATOR RCP1"/>
    <property type="match status" value="1"/>
</dbReference>
<evidence type="ECO:0000256" key="1">
    <source>
        <dbReference type="PROSITE-ProRule" id="PRU00169"/>
    </source>
</evidence>
<dbReference type="Proteomes" id="UP000612680">
    <property type="component" value="Chromosome"/>
</dbReference>
<organism evidence="3 4">
    <name type="scientific">Dyadobacter sandarakinus</name>
    <dbReference type="NCBI Taxonomy" id="2747268"/>
    <lineage>
        <taxon>Bacteria</taxon>
        <taxon>Pseudomonadati</taxon>
        <taxon>Bacteroidota</taxon>
        <taxon>Cytophagia</taxon>
        <taxon>Cytophagales</taxon>
        <taxon>Spirosomataceae</taxon>
        <taxon>Dyadobacter</taxon>
    </lineage>
</organism>
<name>A0ABX7I347_9BACT</name>
<keyword evidence="4" id="KW-1185">Reference proteome</keyword>
<dbReference type="InterPro" id="IPR052893">
    <property type="entry name" value="TCS_response_regulator"/>
</dbReference>
<gene>
    <name evidence="3" type="ORF">HWI92_04960</name>
</gene>
<dbReference type="SMART" id="SM00448">
    <property type="entry name" value="REC"/>
    <property type="match status" value="1"/>
</dbReference>
<accession>A0ABX7I347</accession>
<dbReference type="SUPFAM" id="SSF52172">
    <property type="entry name" value="CheY-like"/>
    <property type="match status" value="1"/>
</dbReference>